<protein>
    <recommendedName>
        <fullName evidence="4">TraB family protein</fullName>
    </recommendedName>
</protein>
<gene>
    <name evidence="2" type="ORF">SPDO_29640</name>
</gene>
<feature type="chain" id="PRO_5012376785" description="TraB family protein" evidence="1">
    <location>
        <begin position="22"/>
        <end position="400"/>
    </location>
</feature>
<name>A0A245ZDP4_9SPHN</name>
<dbReference type="EMBL" id="NBBI01000008">
    <property type="protein sequence ID" value="OWK27881.1"/>
    <property type="molecule type" value="Genomic_DNA"/>
</dbReference>
<reference evidence="2 3" key="1">
    <citation type="submission" date="2017-03" db="EMBL/GenBank/DDBJ databases">
        <title>Genome sequence of Sphingomonas dokdonensis DSM 21029.</title>
        <authorList>
            <person name="Poehlein A."/>
            <person name="Wuebbeler J.H."/>
            <person name="Steinbuechel A."/>
            <person name="Daniel R."/>
        </authorList>
    </citation>
    <scope>NUCLEOTIDE SEQUENCE [LARGE SCALE GENOMIC DNA]</scope>
    <source>
        <strain evidence="2 3">DSM 21029</strain>
    </source>
</reference>
<sequence>MRFVAVCLLLLSGLVSQVAHAEQAPRTRVIILGVDHGAQLVSQSDQPGFLAAYLQQTRPDAICIERPPEQAARGSYYEYTYEVQGIILPYAETSHTALCPIDWMPSVEDQILGFGLDLDTPLEVRRASGFQGFLSFPDPSALKRDFFAAEDATETSKVTAWAAKPSPRADQDLPRRLYLYRTFMQAQRIRAAAAARPGKTVLVVIGYFHKPDLEAILSLDPTIELVRASENPRPTVAEVNAATTLTHLAAIAAFNILGVQAETGNINVAWLGSVLDRLEAGAPGPASSLLRTRFELLAGRITLAEATQRYRKLAAQTPAEVRFGWTGVEDGSRVDSFFDPYGNLPVRERALVEQARCLFLQGRLKEGHAIIATVGRSLSPRKALQLKGYSERLRQAPLSP</sequence>
<dbReference type="OrthoDB" id="6007906at2"/>
<dbReference type="AlphaFoldDB" id="A0A245ZDP4"/>
<feature type="signal peptide" evidence="1">
    <location>
        <begin position="1"/>
        <end position="21"/>
    </location>
</feature>
<evidence type="ECO:0000256" key="1">
    <source>
        <dbReference type="SAM" id="SignalP"/>
    </source>
</evidence>
<evidence type="ECO:0008006" key="4">
    <source>
        <dbReference type="Google" id="ProtNLM"/>
    </source>
</evidence>
<accession>A0A245ZDP4</accession>
<dbReference type="RefSeq" id="WP_088368294.1">
    <property type="nucleotide sequence ID" value="NZ_NBBI01000008.1"/>
</dbReference>
<dbReference type="Proteomes" id="UP000197290">
    <property type="component" value="Unassembled WGS sequence"/>
</dbReference>
<comment type="caution">
    <text evidence="2">The sequence shown here is derived from an EMBL/GenBank/DDBJ whole genome shotgun (WGS) entry which is preliminary data.</text>
</comment>
<evidence type="ECO:0000313" key="3">
    <source>
        <dbReference type="Proteomes" id="UP000197290"/>
    </source>
</evidence>
<keyword evidence="3" id="KW-1185">Reference proteome</keyword>
<proteinExistence type="predicted"/>
<keyword evidence="1" id="KW-0732">Signal</keyword>
<evidence type="ECO:0000313" key="2">
    <source>
        <dbReference type="EMBL" id="OWK27881.1"/>
    </source>
</evidence>
<organism evidence="2 3">
    <name type="scientific">Sphingomonas dokdonensis</name>
    <dbReference type="NCBI Taxonomy" id="344880"/>
    <lineage>
        <taxon>Bacteria</taxon>
        <taxon>Pseudomonadati</taxon>
        <taxon>Pseudomonadota</taxon>
        <taxon>Alphaproteobacteria</taxon>
        <taxon>Sphingomonadales</taxon>
        <taxon>Sphingomonadaceae</taxon>
        <taxon>Sphingomonas</taxon>
    </lineage>
</organism>